<keyword evidence="3" id="KW-1185">Reference proteome</keyword>
<protein>
    <submittedName>
        <fullName evidence="2">Uncharacterized protein</fullName>
    </submittedName>
</protein>
<dbReference type="EMBL" id="JAPNKE010000002">
    <property type="protein sequence ID" value="MCY1007983.1"/>
    <property type="molecule type" value="Genomic_DNA"/>
</dbReference>
<accession>A0A9X3EYI2</accession>
<dbReference type="RefSeq" id="WP_267770634.1">
    <property type="nucleotide sequence ID" value="NZ_JAPNKE010000002.1"/>
</dbReference>
<dbReference type="AlphaFoldDB" id="A0A9X3EYI2"/>
<proteinExistence type="predicted"/>
<feature type="region of interest" description="Disordered" evidence="1">
    <location>
        <begin position="1"/>
        <end position="22"/>
    </location>
</feature>
<dbReference type="Proteomes" id="UP001150924">
    <property type="component" value="Unassembled WGS sequence"/>
</dbReference>
<gene>
    <name evidence="2" type="ORF">OV079_20970</name>
</gene>
<evidence type="ECO:0000313" key="3">
    <source>
        <dbReference type="Proteomes" id="UP001150924"/>
    </source>
</evidence>
<organism evidence="2 3">
    <name type="scientific">Nannocystis pusilla</name>
    <dbReference type="NCBI Taxonomy" id="889268"/>
    <lineage>
        <taxon>Bacteria</taxon>
        <taxon>Pseudomonadati</taxon>
        <taxon>Myxococcota</taxon>
        <taxon>Polyangia</taxon>
        <taxon>Nannocystales</taxon>
        <taxon>Nannocystaceae</taxon>
        <taxon>Nannocystis</taxon>
    </lineage>
</organism>
<name>A0A9X3EYI2_9BACT</name>
<sequence>MSIDSPAADRPRRVWRPRGNGRGAGLGLVAAALAGACEGPDPAASSFAIPPAVTAPASTGEAPEPSTVTASTSTSTGPVPEDSSTSTTGDASTSTTAPLQDLGAPDLGDLHPVGCKGKIDFLFVISRLSYMENLQARLIEAFPYFMETIESKFSDFDYHIMVIDPDATWGHPLCNADCSPEGCSVPDYPCEALADLTACDTTLGAGTVIPAGKGASNQDCGLVGGRRYITREQPDPVGTFACMAQIGLNGDDELGEAVTAAMSPALNEPGGCNEGFIRDDALLMITFISNTADTDSEGKPKLWADAIKSAKHGDDSSVVMFSIQEPECNPWDTVCDLVKYYFPYWYIADNEEPDYRPAFDVATDRISEACSAFIPQ</sequence>
<comment type="caution">
    <text evidence="2">The sequence shown here is derived from an EMBL/GenBank/DDBJ whole genome shotgun (WGS) entry which is preliminary data.</text>
</comment>
<feature type="region of interest" description="Disordered" evidence="1">
    <location>
        <begin position="38"/>
        <end position="103"/>
    </location>
</feature>
<reference evidence="2" key="1">
    <citation type="submission" date="2022-11" db="EMBL/GenBank/DDBJ databases">
        <title>Minimal conservation of predation-associated metabolite biosynthetic gene clusters underscores biosynthetic potential of Myxococcota including descriptions for ten novel species: Archangium lansinium sp. nov., Myxococcus landrumus sp. nov., Nannocystis bai.</title>
        <authorList>
            <person name="Ahearne A."/>
            <person name="Stevens C."/>
            <person name="Phillips K."/>
        </authorList>
    </citation>
    <scope>NUCLEOTIDE SEQUENCE</scope>
    <source>
        <strain evidence="2">Na p29</strain>
    </source>
</reference>
<feature type="compositionally biased region" description="Low complexity" evidence="1">
    <location>
        <begin position="66"/>
        <end position="97"/>
    </location>
</feature>
<evidence type="ECO:0000313" key="2">
    <source>
        <dbReference type="EMBL" id="MCY1007983.1"/>
    </source>
</evidence>
<evidence type="ECO:0000256" key="1">
    <source>
        <dbReference type="SAM" id="MobiDB-lite"/>
    </source>
</evidence>